<keyword evidence="1" id="KW-1133">Transmembrane helix</keyword>
<keyword evidence="3" id="KW-1185">Reference proteome</keyword>
<dbReference type="InterPro" id="IPR027417">
    <property type="entry name" value="P-loop_NTPase"/>
</dbReference>
<dbReference type="InParanoid" id="A0A2P5HHB8"/>
<dbReference type="EMBL" id="MAVT02002098">
    <property type="protein sequence ID" value="POS69640.1"/>
    <property type="molecule type" value="Genomic_DNA"/>
</dbReference>
<dbReference type="SUPFAM" id="SSF52540">
    <property type="entry name" value="P-loop containing nucleoside triphosphate hydrolases"/>
    <property type="match status" value="1"/>
</dbReference>
<evidence type="ECO:0000313" key="2">
    <source>
        <dbReference type="EMBL" id="POS69640.1"/>
    </source>
</evidence>
<keyword evidence="1" id="KW-0812">Transmembrane</keyword>
<evidence type="ECO:0000256" key="1">
    <source>
        <dbReference type="SAM" id="Phobius"/>
    </source>
</evidence>
<evidence type="ECO:0000313" key="3">
    <source>
        <dbReference type="Proteomes" id="UP000094444"/>
    </source>
</evidence>
<dbReference type="OrthoDB" id="408152at2759"/>
<keyword evidence="1" id="KW-0472">Membrane</keyword>
<accession>A0A2P5HHB8</accession>
<dbReference type="Gene3D" id="3.40.50.300">
    <property type="entry name" value="P-loop containing nucleotide triphosphate hydrolases"/>
    <property type="match status" value="1"/>
</dbReference>
<dbReference type="STRING" id="158607.A0A2P5HHB8"/>
<dbReference type="Pfam" id="PF17784">
    <property type="entry name" value="Sulfotransfer_4"/>
    <property type="match status" value="1"/>
</dbReference>
<dbReference type="AlphaFoldDB" id="A0A2P5HHB8"/>
<feature type="transmembrane region" description="Helical" evidence="1">
    <location>
        <begin position="155"/>
        <end position="175"/>
    </location>
</feature>
<protein>
    <submittedName>
        <fullName evidence="2">Uncharacterized protein</fullName>
    </submittedName>
</protein>
<gene>
    <name evidence="2" type="ORF">DHEL01_v211965</name>
</gene>
<dbReference type="PANTHER" id="PTHR36978:SF4">
    <property type="entry name" value="P-LOOP CONTAINING NUCLEOSIDE TRIPHOSPHATE HYDROLASE PROTEIN"/>
    <property type="match status" value="1"/>
</dbReference>
<dbReference type="PANTHER" id="PTHR36978">
    <property type="entry name" value="P-LOOP CONTAINING NUCLEOTIDE TRIPHOSPHATE HYDROLASE"/>
    <property type="match status" value="1"/>
</dbReference>
<dbReference type="InterPro" id="IPR040632">
    <property type="entry name" value="Sulfotransfer_4"/>
</dbReference>
<name>A0A2P5HHB8_DIAHE</name>
<sequence>MPFVDAYLYDPAVKFILTERNPASFARSIQNTLGQFVRAGHSLPMGLLKYFDTYNRAFFNLGDEMYRVYTQGKWLDDPGCNENIERWYEQYIVTIKKNVPPERLLHVRLEDGLGWEQVCPFLNVEIPDVHYPRGNRPDEFAEISQGFLEPGIKKAFGILAVSVMAVAGAGAWWLYPRHH</sequence>
<reference evidence="2" key="1">
    <citation type="submission" date="2017-09" db="EMBL/GenBank/DDBJ databases">
        <title>Polyketide synthases of a Diaporthe helianthi virulent isolate.</title>
        <authorList>
            <person name="Baroncelli R."/>
        </authorList>
    </citation>
    <scope>NUCLEOTIDE SEQUENCE [LARGE SCALE GENOMIC DNA]</scope>
    <source>
        <strain evidence="2">7/96</strain>
    </source>
</reference>
<proteinExistence type="predicted"/>
<comment type="caution">
    <text evidence="2">The sequence shown here is derived from an EMBL/GenBank/DDBJ whole genome shotgun (WGS) entry which is preliminary data.</text>
</comment>
<dbReference type="Proteomes" id="UP000094444">
    <property type="component" value="Unassembled WGS sequence"/>
</dbReference>
<organism evidence="2 3">
    <name type="scientific">Diaporthe helianthi</name>
    <dbReference type="NCBI Taxonomy" id="158607"/>
    <lineage>
        <taxon>Eukaryota</taxon>
        <taxon>Fungi</taxon>
        <taxon>Dikarya</taxon>
        <taxon>Ascomycota</taxon>
        <taxon>Pezizomycotina</taxon>
        <taxon>Sordariomycetes</taxon>
        <taxon>Sordariomycetidae</taxon>
        <taxon>Diaporthales</taxon>
        <taxon>Diaporthaceae</taxon>
        <taxon>Diaporthe</taxon>
    </lineage>
</organism>